<dbReference type="PANTHER" id="PTHR14491">
    <property type="entry name" value="SOSONDOWAH, ISOFORM G"/>
    <property type="match status" value="1"/>
</dbReference>
<feature type="region of interest" description="Disordered" evidence="5">
    <location>
        <begin position="508"/>
        <end position="577"/>
    </location>
</feature>
<gene>
    <name evidence="7" type="ORF">EXN66_Car022138</name>
</gene>
<evidence type="ECO:0000256" key="5">
    <source>
        <dbReference type="SAM" id="MobiDB-lite"/>
    </source>
</evidence>
<dbReference type="InterPro" id="IPR058889">
    <property type="entry name" value="WHD_SOWAHA-C"/>
</dbReference>
<feature type="domain" description="SOWAHA-C winged helix-turn-helix" evidence="6">
    <location>
        <begin position="5"/>
        <end position="79"/>
    </location>
</feature>
<dbReference type="InterPro" id="IPR036770">
    <property type="entry name" value="Ankyrin_rpt-contain_sf"/>
</dbReference>
<name>A0A6G1QWJ9_CHAAH</name>
<evidence type="ECO:0000313" key="7">
    <source>
        <dbReference type="EMBL" id="KAF3706446.1"/>
    </source>
</evidence>
<evidence type="ECO:0000313" key="8">
    <source>
        <dbReference type="Proteomes" id="UP000503349"/>
    </source>
</evidence>
<dbReference type="PROSITE" id="PS50297">
    <property type="entry name" value="ANK_REP_REGION"/>
    <property type="match status" value="1"/>
</dbReference>
<dbReference type="PROSITE" id="PS50088">
    <property type="entry name" value="ANK_REPEAT"/>
    <property type="match status" value="1"/>
</dbReference>
<reference evidence="7 8" key="1">
    <citation type="submission" date="2019-02" db="EMBL/GenBank/DDBJ databases">
        <title>Opniocepnalus argus genome.</title>
        <authorList>
            <person name="Zhou C."/>
            <person name="Xiao S."/>
        </authorList>
    </citation>
    <scope>NUCLEOTIDE SEQUENCE [LARGE SCALE GENOMIC DNA]</scope>
    <source>
        <strain evidence="7">OARG1902GOOAL</strain>
        <tissue evidence="7">Muscle</tissue>
    </source>
</reference>
<dbReference type="Pfam" id="PF25877">
    <property type="entry name" value="WHD_SOWAH"/>
    <property type="match status" value="1"/>
</dbReference>
<feature type="compositionally biased region" description="Basic residues" evidence="5">
    <location>
        <begin position="529"/>
        <end position="538"/>
    </location>
</feature>
<protein>
    <submittedName>
        <fullName evidence="7">Ankyrin repeat domain-containing protein SOWAHC</fullName>
    </submittedName>
</protein>
<feature type="compositionally biased region" description="Basic and acidic residues" evidence="5">
    <location>
        <begin position="548"/>
        <end position="557"/>
    </location>
</feature>
<keyword evidence="2 4" id="KW-0040">ANK repeat</keyword>
<evidence type="ECO:0000256" key="4">
    <source>
        <dbReference type="PROSITE-ProRule" id="PRU00023"/>
    </source>
</evidence>
<reference evidence="8" key="2">
    <citation type="submission" date="2019-02" db="EMBL/GenBank/DDBJ databases">
        <title>Opniocepnalus argus Var Kimnra genome.</title>
        <authorList>
            <person name="Zhou C."/>
            <person name="Xiao S."/>
        </authorList>
    </citation>
    <scope>NUCLEOTIDE SEQUENCE [LARGE SCALE GENOMIC DNA]</scope>
</reference>
<keyword evidence="1" id="KW-0677">Repeat</keyword>
<keyword evidence="8" id="KW-1185">Reference proteome</keyword>
<evidence type="ECO:0000256" key="3">
    <source>
        <dbReference type="ARBA" id="ARBA00038122"/>
    </source>
</evidence>
<comment type="similarity">
    <text evidence="3">Belongs to the SOWAH family.</text>
</comment>
<evidence type="ECO:0000256" key="1">
    <source>
        <dbReference type="ARBA" id="ARBA00022737"/>
    </source>
</evidence>
<evidence type="ECO:0000259" key="6">
    <source>
        <dbReference type="Pfam" id="PF25877"/>
    </source>
</evidence>
<dbReference type="AlphaFoldDB" id="A0A6G1QWJ9"/>
<feature type="compositionally biased region" description="Basic and acidic residues" evidence="5">
    <location>
        <begin position="511"/>
        <end position="520"/>
    </location>
</feature>
<proteinExistence type="inferred from homology"/>
<feature type="repeat" description="ANK" evidence="4">
    <location>
        <begin position="412"/>
        <end position="433"/>
    </location>
</feature>
<dbReference type="EMBL" id="CM015734">
    <property type="protein sequence ID" value="KAF3706446.1"/>
    <property type="molecule type" value="Genomic_DNA"/>
</dbReference>
<dbReference type="Proteomes" id="UP000503349">
    <property type="component" value="Chromosome 23"/>
</dbReference>
<organism evidence="7 8">
    <name type="scientific">Channa argus</name>
    <name type="common">Northern snakehead</name>
    <name type="synonym">Ophicephalus argus</name>
    <dbReference type="NCBI Taxonomy" id="215402"/>
    <lineage>
        <taxon>Eukaryota</taxon>
        <taxon>Metazoa</taxon>
        <taxon>Chordata</taxon>
        <taxon>Craniata</taxon>
        <taxon>Vertebrata</taxon>
        <taxon>Euteleostomi</taxon>
        <taxon>Actinopterygii</taxon>
        <taxon>Neopterygii</taxon>
        <taxon>Teleostei</taxon>
        <taxon>Neoteleostei</taxon>
        <taxon>Acanthomorphata</taxon>
        <taxon>Anabantaria</taxon>
        <taxon>Anabantiformes</taxon>
        <taxon>Channoidei</taxon>
        <taxon>Channidae</taxon>
        <taxon>Channa</taxon>
    </lineage>
</organism>
<evidence type="ECO:0000256" key="2">
    <source>
        <dbReference type="ARBA" id="ARBA00023043"/>
    </source>
</evidence>
<dbReference type="Pfam" id="PF12796">
    <property type="entry name" value="Ank_2"/>
    <property type="match status" value="1"/>
</dbReference>
<dbReference type="SUPFAM" id="SSF48403">
    <property type="entry name" value="Ankyrin repeat"/>
    <property type="match status" value="1"/>
</dbReference>
<dbReference type="InterPro" id="IPR002110">
    <property type="entry name" value="Ankyrin_rpt"/>
</dbReference>
<dbReference type="PANTHER" id="PTHR14491:SF4">
    <property type="entry name" value="ANKYRIN REPEAT DOMAIN-CONTAINING PROTEIN SOWAHC"/>
    <property type="match status" value="1"/>
</dbReference>
<sequence length="577" mass="65413">MATKCSEEAILNFLKDRGGRVKNADLIEHFKAVFPEEPEKKAAVRKLFKQYVDNIAFVKAESEVKYVCLKKKFCRSLKVHHRCIVLNDEKDIYRPPVGSRNRQVSDAQLDPVCQQQTLPCSGYENDSNVLVTSNFPTTNKDNYRGKGYEFVCEEEDVDSSSTEMGNTESIWSDKKFPKKEQAGKEPDIPENSVIKVLPLPAQGSVFTLLGPVQTGSTRQADTAPAGLSPTYRHVETRAERNRVVTRTQTYKGRQSTQLDKDNLKDEAQFDMNSQLPSPGSEDKITTKCRHFLQATINTFPKVRQSMVLQNSVSRHDSDSASLVSSSLDDDRASVTLDPLEHEWMMCASDGEWGKMHRLLTTEPTLILRKDFITGFTCLHWAAKQGKPELMALILNFAKQHNIPISVDVRSNTGYTPLHIAVMHNHIEVVKLLVGAYNADVEIRDYSGRKACQYLTNSVSMDVRDIIGAYEQPDSQNTDHRKGGRWRLSKVLQTNLKPFMLLSTSDCDAVETDDHPSEKPLRRQSSLSRMKPKMQKLRMRTSQIVHSTSFHDTEEMNGSRKASFKSRPKTQFFGRDKQ</sequence>
<dbReference type="SMART" id="SM00248">
    <property type="entry name" value="ANK"/>
    <property type="match status" value="2"/>
</dbReference>
<accession>A0A6G1QWJ9</accession>
<dbReference type="Gene3D" id="1.25.40.20">
    <property type="entry name" value="Ankyrin repeat-containing domain"/>
    <property type="match status" value="1"/>
</dbReference>